<dbReference type="Pfam" id="PF01810">
    <property type="entry name" value="LysE"/>
    <property type="match status" value="1"/>
</dbReference>
<protein>
    <submittedName>
        <fullName evidence="7">Threonine/homoserine/homoserine lactone efflux protein</fullName>
    </submittedName>
</protein>
<feature type="transmembrane region" description="Helical" evidence="6">
    <location>
        <begin position="39"/>
        <end position="63"/>
    </location>
</feature>
<dbReference type="RefSeq" id="WP_097079601.1">
    <property type="nucleotide sequence ID" value="NZ_BAABHT010000003.1"/>
</dbReference>
<feature type="transmembrane region" description="Helical" evidence="6">
    <location>
        <begin position="6"/>
        <end position="27"/>
    </location>
</feature>
<dbReference type="GO" id="GO:0015171">
    <property type="term" value="F:amino acid transmembrane transporter activity"/>
    <property type="evidence" value="ECO:0007669"/>
    <property type="project" value="TreeGrafter"/>
</dbReference>
<organism evidence="7 8">
    <name type="scientific">Acinetobacter puyangensis</name>
    <dbReference type="NCBI Taxonomy" id="1096779"/>
    <lineage>
        <taxon>Bacteria</taxon>
        <taxon>Pseudomonadati</taxon>
        <taxon>Pseudomonadota</taxon>
        <taxon>Gammaproteobacteria</taxon>
        <taxon>Moraxellales</taxon>
        <taxon>Moraxellaceae</taxon>
        <taxon>Acinetobacter</taxon>
    </lineage>
</organism>
<proteinExistence type="predicted"/>
<gene>
    <name evidence="7" type="ORF">SAMN05421731_10680</name>
</gene>
<dbReference type="PANTHER" id="PTHR30086:SF20">
    <property type="entry name" value="ARGININE EXPORTER PROTEIN ARGO-RELATED"/>
    <property type="match status" value="1"/>
</dbReference>
<evidence type="ECO:0000313" key="8">
    <source>
        <dbReference type="Proteomes" id="UP000219042"/>
    </source>
</evidence>
<evidence type="ECO:0000256" key="3">
    <source>
        <dbReference type="ARBA" id="ARBA00022692"/>
    </source>
</evidence>
<evidence type="ECO:0000256" key="4">
    <source>
        <dbReference type="ARBA" id="ARBA00022989"/>
    </source>
</evidence>
<evidence type="ECO:0000256" key="1">
    <source>
        <dbReference type="ARBA" id="ARBA00004651"/>
    </source>
</evidence>
<comment type="subcellular location">
    <subcellularLocation>
        <location evidence="1">Cell membrane</location>
        <topology evidence="1">Multi-pass membrane protein</topology>
    </subcellularLocation>
</comment>
<dbReference type="EMBL" id="OANT01000006">
    <property type="protein sequence ID" value="SNX45845.1"/>
    <property type="molecule type" value="Genomic_DNA"/>
</dbReference>
<accession>A0A240ED62</accession>
<dbReference type="OrthoDB" id="9814990at2"/>
<keyword evidence="8" id="KW-1185">Reference proteome</keyword>
<dbReference type="InterPro" id="IPR001123">
    <property type="entry name" value="LeuE-type"/>
</dbReference>
<keyword evidence="4 6" id="KW-1133">Transmembrane helix</keyword>
<evidence type="ECO:0000256" key="6">
    <source>
        <dbReference type="SAM" id="Phobius"/>
    </source>
</evidence>
<feature type="transmembrane region" description="Helical" evidence="6">
    <location>
        <begin position="111"/>
        <end position="133"/>
    </location>
</feature>
<keyword evidence="5 6" id="KW-0472">Membrane</keyword>
<feature type="transmembrane region" description="Helical" evidence="6">
    <location>
        <begin position="181"/>
        <end position="202"/>
    </location>
</feature>
<dbReference type="GO" id="GO:0005886">
    <property type="term" value="C:plasma membrane"/>
    <property type="evidence" value="ECO:0007669"/>
    <property type="project" value="UniProtKB-SubCell"/>
</dbReference>
<dbReference type="Proteomes" id="UP000219042">
    <property type="component" value="Unassembled WGS sequence"/>
</dbReference>
<feature type="transmembrane region" description="Helical" evidence="6">
    <location>
        <begin position="69"/>
        <end position="90"/>
    </location>
</feature>
<feature type="transmembrane region" description="Helical" evidence="6">
    <location>
        <begin position="145"/>
        <end position="169"/>
    </location>
</feature>
<name>A0A240ED62_9GAMM</name>
<evidence type="ECO:0000313" key="7">
    <source>
        <dbReference type="EMBL" id="SNX45845.1"/>
    </source>
</evidence>
<evidence type="ECO:0000256" key="2">
    <source>
        <dbReference type="ARBA" id="ARBA00022475"/>
    </source>
</evidence>
<sequence>MSLNLLLAFWSVSILFVITPGVDWAYAISAGIRGKKVPAAVTGLLFGHFIATIIVAAGVGTVIAAHPMLLLTLTIIGACYLLSIGYNLFLHPAVITSDDHGSIQSRPTQSWFIKGFCVSALNPKVFLFFLALLPQFIDSSCSWPIAYQIVLLGLIHIFSCGVVYLIVGFSAQKLLSSRPRAAQIVSRISGALMVFIAIILLIEQIKF</sequence>
<evidence type="ECO:0000256" key="5">
    <source>
        <dbReference type="ARBA" id="ARBA00023136"/>
    </source>
</evidence>
<dbReference type="PANTHER" id="PTHR30086">
    <property type="entry name" value="ARGININE EXPORTER PROTEIN ARGO"/>
    <property type="match status" value="1"/>
</dbReference>
<keyword evidence="2" id="KW-1003">Cell membrane</keyword>
<keyword evidence="3 6" id="KW-0812">Transmembrane</keyword>
<reference evidence="8" key="1">
    <citation type="submission" date="2016-09" db="EMBL/GenBank/DDBJ databases">
        <authorList>
            <person name="Varghese N."/>
            <person name="Submissions S."/>
        </authorList>
    </citation>
    <scope>NUCLEOTIDE SEQUENCE [LARGE SCALE GENOMIC DNA]</scope>
    <source>
        <strain evidence="8">ANC 4466</strain>
    </source>
</reference>
<dbReference type="AlphaFoldDB" id="A0A240ED62"/>